<dbReference type="PANTHER" id="PTHR12110:SF53">
    <property type="entry name" value="BLR5974 PROTEIN"/>
    <property type="match status" value="1"/>
</dbReference>
<dbReference type="InterPro" id="IPR036237">
    <property type="entry name" value="Xyl_isomerase-like_sf"/>
</dbReference>
<keyword evidence="2" id="KW-0413">Isomerase</keyword>
<dbReference type="PANTHER" id="PTHR12110">
    <property type="entry name" value="HYDROXYPYRUVATE ISOMERASE"/>
    <property type="match status" value="1"/>
</dbReference>
<dbReference type="InterPro" id="IPR013022">
    <property type="entry name" value="Xyl_isomerase-like_TIM-brl"/>
</dbReference>
<dbReference type="GO" id="GO:0016853">
    <property type="term" value="F:isomerase activity"/>
    <property type="evidence" value="ECO:0007669"/>
    <property type="project" value="UniProtKB-KW"/>
</dbReference>
<dbReference type="RefSeq" id="WP_114297984.1">
    <property type="nucleotide sequence ID" value="NZ_QPJT01000012.1"/>
</dbReference>
<evidence type="ECO:0000313" key="2">
    <source>
        <dbReference type="EMBL" id="RCX16057.1"/>
    </source>
</evidence>
<name>A0A369B697_9FIRM</name>
<sequence length="326" mass="37695">MSIKRGVSFYSYQQAYYKGIYNLEDLIRITSQEAGAEGIEIVAEQTPVGSYPNPSDADVDRWFGWMDKYKTKLACMDSFIDYLMFKGRVCTLKEQVQMMERDLRLAAKLGFPVIRVLCPVRKEVVEASIPIAEYCNVRMGLEVHSPMMIHARWIEEYVDMYERSGSKHVGIIPDFGIFQKRPARKMIQDALKRGADEKTLMYISEAFESGTDINKIIQQLKQSNAGPNEMQVAMSLIRTRRSKPEDLKDIAKYIFHVHGKFYDMDENCNETCIDYETPFKVLKEIGYEGYISSEFEGQGLYKGEEEADELEQVKRHQVMLKRLIGE</sequence>
<dbReference type="EMBL" id="QPJT01000012">
    <property type="protein sequence ID" value="RCX16057.1"/>
    <property type="molecule type" value="Genomic_DNA"/>
</dbReference>
<dbReference type="Pfam" id="PF01261">
    <property type="entry name" value="AP_endonuc_2"/>
    <property type="match status" value="1"/>
</dbReference>
<organism evidence="2 3">
    <name type="scientific">Anaerobacterium chartisolvens</name>
    <dbReference type="NCBI Taxonomy" id="1297424"/>
    <lineage>
        <taxon>Bacteria</taxon>
        <taxon>Bacillati</taxon>
        <taxon>Bacillota</taxon>
        <taxon>Clostridia</taxon>
        <taxon>Eubacteriales</taxon>
        <taxon>Oscillospiraceae</taxon>
        <taxon>Anaerobacterium</taxon>
    </lineage>
</organism>
<keyword evidence="3" id="KW-1185">Reference proteome</keyword>
<proteinExistence type="predicted"/>
<dbReference type="Gene3D" id="3.20.20.150">
    <property type="entry name" value="Divalent-metal-dependent TIM barrel enzymes"/>
    <property type="match status" value="1"/>
</dbReference>
<reference evidence="2 3" key="1">
    <citation type="submission" date="2018-07" db="EMBL/GenBank/DDBJ databases">
        <title>Genomic Encyclopedia of Type Strains, Phase IV (KMG-IV): sequencing the most valuable type-strain genomes for metagenomic binning, comparative biology and taxonomic classification.</title>
        <authorList>
            <person name="Goeker M."/>
        </authorList>
    </citation>
    <scope>NUCLEOTIDE SEQUENCE [LARGE SCALE GENOMIC DNA]</scope>
    <source>
        <strain evidence="2 3">DSM 27016</strain>
    </source>
</reference>
<protein>
    <submittedName>
        <fullName evidence="2">Sugar phosphate isomerase/epimerase</fullName>
    </submittedName>
</protein>
<feature type="domain" description="Xylose isomerase-like TIM barrel" evidence="1">
    <location>
        <begin position="32"/>
        <end position="307"/>
    </location>
</feature>
<gene>
    <name evidence="2" type="ORF">DFR58_11238</name>
</gene>
<dbReference type="InterPro" id="IPR050312">
    <property type="entry name" value="IolE/XylAMocC-like"/>
</dbReference>
<dbReference type="AlphaFoldDB" id="A0A369B697"/>
<evidence type="ECO:0000259" key="1">
    <source>
        <dbReference type="Pfam" id="PF01261"/>
    </source>
</evidence>
<dbReference type="OrthoDB" id="1883766at2"/>
<evidence type="ECO:0000313" key="3">
    <source>
        <dbReference type="Proteomes" id="UP000253034"/>
    </source>
</evidence>
<comment type="caution">
    <text evidence="2">The sequence shown here is derived from an EMBL/GenBank/DDBJ whole genome shotgun (WGS) entry which is preliminary data.</text>
</comment>
<accession>A0A369B697</accession>
<dbReference type="SUPFAM" id="SSF51658">
    <property type="entry name" value="Xylose isomerase-like"/>
    <property type="match status" value="1"/>
</dbReference>
<dbReference type="Proteomes" id="UP000253034">
    <property type="component" value="Unassembled WGS sequence"/>
</dbReference>